<protein>
    <recommendedName>
        <fullName evidence="4">RNA pyrophosphohydrolase</fullName>
        <ecNumber evidence="4">3.6.1.-</ecNumber>
    </recommendedName>
    <alternativeName>
        <fullName evidence="4">(Di)nucleoside polyphosphate hydrolase</fullName>
    </alternativeName>
</protein>
<dbReference type="InterPro" id="IPR020084">
    <property type="entry name" value="NUDIX_hydrolase_CS"/>
</dbReference>
<name>A0A846MWY6_9PROT</name>
<evidence type="ECO:0000259" key="5">
    <source>
        <dbReference type="PROSITE" id="PS51462"/>
    </source>
</evidence>
<dbReference type="GO" id="GO:0006753">
    <property type="term" value="P:nucleoside phosphate metabolic process"/>
    <property type="evidence" value="ECO:0007669"/>
    <property type="project" value="TreeGrafter"/>
</dbReference>
<evidence type="ECO:0000313" key="7">
    <source>
        <dbReference type="Proteomes" id="UP000570514"/>
    </source>
</evidence>
<dbReference type="InterPro" id="IPR020476">
    <property type="entry name" value="Nudix_hydrolase"/>
</dbReference>
<dbReference type="AlphaFoldDB" id="A0A846MWY6"/>
<proteinExistence type="inferred from homology"/>
<comment type="cofactor">
    <cofactor evidence="2">
        <name>Mg(2+)</name>
        <dbReference type="ChEBI" id="CHEBI:18420"/>
    </cofactor>
</comment>
<dbReference type="SUPFAM" id="SSF55811">
    <property type="entry name" value="Nudix"/>
    <property type="match status" value="1"/>
</dbReference>
<dbReference type="EC" id="3.6.1.-" evidence="4"/>
<dbReference type="Proteomes" id="UP000570514">
    <property type="component" value="Unassembled WGS sequence"/>
</dbReference>
<gene>
    <name evidence="4" type="primary">rppH</name>
    <name evidence="4" type="synonym">nudH</name>
    <name evidence="6" type="ORF">FHS83_001372</name>
</gene>
<comment type="similarity">
    <text evidence="4">Belongs to the Nudix hydrolase family. RppH subfamily.</text>
</comment>
<dbReference type="PROSITE" id="PS00893">
    <property type="entry name" value="NUDIX_BOX"/>
    <property type="match status" value="1"/>
</dbReference>
<evidence type="ECO:0000313" key="6">
    <source>
        <dbReference type="EMBL" id="NIK88054.1"/>
    </source>
</evidence>
<evidence type="ECO:0000256" key="1">
    <source>
        <dbReference type="ARBA" id="ARBA00001936"/>
    </source>
</evidence>
<dbReference type="CDD" id="cd03671">
    <property type="entry name" value="NUDIX_Ap4A_hydrolase_plant_like"/>
    <property type="match status" value="1"/>
</dbReference>
<dbReference type="PANTHER" id="PTHR11839:SF22">
    <property type="entry name" value="NUDIX HYDROLASE 26, CHLOROPLASTIC"/>
    <property type="match status" value="1"/>
</dbReference>
<accession>A0A846MWY6</accession>
<comment type="cofactor">
    <cofactor evidence="1">
        <name>Mn(2+)</name>
        <dbReference type="ChEBI" id="CHEBI:29035"/>
    </cofactor>
</comment>
<dbReference type="EMBL" id="JAASRM010000001">
    <property type="protein sequence ID" value="NIK88054.1"/>
    <property type="molecule type" value="Genomic_DNA"/>
</dbReference>
<dbReference type="HAMAP" id="MF_00298">
    <property type="entry name" value="Nudix_RppH"/>
    <property type="match status" value="1"/>
</dbReference>
<evidence type="ECO:0000256" key="3">
    <source>
        <dbReference type="ARBA" id="ARBA00022801"/>
    </source>
</evidence>
<sequence>MKTVKAEDLPYRRGVGIMLLNAAGEVFVGRRIDQTVESWQMPQGGVDKGEADEEAAMRELGEEVGTDKAEIIGRLPGDFAYDLPPHLLGVALHGKYRGQKQSWFVLRFLGQDSDIDLTRHEPEFAEWRWAKVDELLDLIVPFKREIYAEIVAAYKSWSLAR</sequence>
<dbReference type="InterPro" id="IPR022927">
    <property type="entry name" value="RppH"/>
</dbReference>
<dbReference type="InterPro" id="IPR000086">
    <property type="entry name" value="NUDIX_hydrolase_dom"/>
</dbReference>
<dbReference type="PROSITE" id="PS51462">
    <property type="entry name" value="NUDIX"/>
    <property type="match status" value="1"/>
</dbReference>
<dbReference type="Pfam" id="PF00293">
    <property type="entry name" value="NUDIX"/>
    <property type="match status" value="1"/>
</dbReference>
<comment type="cofactor">
    <cofactor evidence="4">
        <name>a divalent metal cation</name>
        <dbReference type="ChEBI" id="CHEBI:60240"/>
    </cofactor>
</comment>
<dbReference type="NCBIfam" id="NF001936">
    <property type="entry name" value="PRK00714.1-3"/>
    <property type="match status" value="1"/>
</dbReference>
<evidence type="ECO:0000256" key="2">
    <source>
        <dbReference type="ARBA" id="ARBA00001946"/>
    </source>
</evidence>
<dbReference type="RefSeq" id="WP_167082170.1">
    <property type="nucleotide sequence ID" value="NZ_BAAADC010000001.1"/>
</dbReference>
<dbReference type="InterPro" id="IPR015797">
    <property type="entry name" value="NUDIX_hydrolase-like_dom_sf"/>
</dbReference>
<dbReference type="PRINTS" id="PR00502">
    <property type="entry name" value="NUDIXFAMILY"/>
</dbReference>
<feature type="short sequence motif" description="Nudix box" evidence="4">
    <location>
        <begin position="44"/>
        <end position="65"/>
    </location>
</feature>
<dbReference type="GO" id="GO:0019693">
    <property type="term" value="P:ribose phosphate metabolic process"/>
    <property type="evidence" value="ECO:0007669"/>
    <property type="project" value="TreeGrafter"/>
</dbReference>
<feature type="domain" description="Nudix hydrolase" evidence="5">
    <location>
        <begin position="10"/>
        <end position="152"/>
    </location>
</feature>
<evidence type="ECO:0000256" key="4">
    <source>
        <dbReference type="HAMAP-Rule" id="MF_00298"/>
    </source>
</evidence>
<dbReference type="PANTHER" id="PTHR11839">
    <property type="entry name" value="UDP/ADP-SUGAR PYROPHOSPHATASE"/>
    <property type="match status" value="1"/>
</dbReference>
<organism evidence="6 7">
    <name type="scientific">Rhizomicrobium palustre</name>
    <dbReference type="NCBI Taxonomy" id="189966"/>
    <lineage>
        <taxon>Bacteria</taxon>
        <taxon>Pseudomonadati</taxon>
        <taxon>Pseudomonadota</taxon>
        <taxon>Alphaproteobacteria</taxon>
        <taxon>Micropepsales</taxon>
        <taxon>Micropepsaceae</taxon>
        <taxon>Rhizomicrobium</taxon>
    </lineage>
</organism>
<keyword evidence="3 4" id="KW-0378">Hydrolase</keyword>
<dbReference type="Gene3D" id="3.90.79.10">
    <property type="entry name" value="Nucleoside Triphosphate Pyrophosphohydrolase"/>
    <property type="match status" value="1"/>
</dbReference>
<comment type="caution">
    <text evidence="6">The sequence shown here is derived from an EMBL/GenBank/DDBJ whole genome shotgun (WGS) entry which is preliminary data.</text>
</comment>
<reference evidence="6 7" key="1">
    <citation type="submission" date="2020-03" db="EMBL/GenBank/DDBJ databases">
        <title>Genomic Encyclopedia of Type Strains, Phase IV (KMG-IV): sequencing the most valuable type-strain genomes for metagenomic binning, comparative biology and taxonomic classification.</title>
        <authorList>
            <person name="Goeker M."/>
        </authorList>
    </citation>
    <scope>NUCLEOTIDE SEQUENCE [LARGE SCALE GENOMIC DNA]</scope>
    <source>
        <strain evidence="6 7">DSM 19867</strain>
    </source>
</reference>
<dbReference type="NCBIfam" id="NF001938">
    <property type="entry name" value="PRK00714.1-5"/>
    <property type="match status" value="1"/>
</dbReference>
<keyword evidence="7" id="KW-1185">Reference proteome</keyword>
<dbReference type="GO" id="GO:0008893">
    <property type="term" value="F:guanosine-3',5'-bis(diphosphate) 3'-diphosphatase activity"/>
    <property type="evidence" value="ECO:0007669"/>
    <property type="project" value="TreeGrafter"/>
</dbReference>
<dbReference type="GO" id="GO:0034432">
    <property type="term" value="F:bis(5'-adenosyl)-pentaphosphatase activity"/>
    <property type="evidence" value="ECO:0007669"/>
    <property type="project" value="TreeGrafter"/>
</dbReference>
<comment type="function">
    <text evidence="4">Accelerates the degradation of transcripts by removing pyrophosphate from the 5'-end of triphosphorylated RNA, leading to a more labile monophosphorylated state that can stimulate subsequent ribonuclease cleavage.</text>
</comment>